<organism evidence="7">
    <name type="scientific">Vibrio chaetopteri</name>
    <dbReference type="NCBI Taxonomy" id="3016528"/>
    <lineage>
        <taxon>Bacteria</taxon>
        <taxon>Pseudomonadati</taxon>
        <taxon>Pseudomonadota</taxon>
        <taxon>Gammaproteobacteria</taxon>
        <taxon>Vibrionales</taxon>
        <taxon>Vibrionaceae</taxon>
        <taxon>Vibrio</taxon>
    </lineage>
</organism>
<protein>
    <recommendedName>
        <fullName evidence="5">Vitamin B12-binding protein</fullName>
    </recommendedName>
</protein>
<dbReference type="KEGG" id="vck:PG915_03375"/>
<dbReference type="SUPFAM" id="SSF53807">
    <property type="entry name" value="Helical backbone' metal receptor"/>
    <property type="match status" value="1"/>
</dbReference>
<dbReference type="EMBL" id="CP115920">
    <property type="protein sequence ID" value="XCD16615.1"/>
    <property type="molecule type" value="Genomic_DNA"/>
</dbReference>
<comment type="similarity">
    <text evidence="5">Belongs to the BtuF family.</text>
</comment>
<dbReference type="InterPro" id="IPR050902">
    <property type="entry name" value="ABC_Transporter_SBP"/>
</dbReference>
<dbReference type="InterPro" id="IPR054828">
    <property type="entry name" value="Vit_B12_bind_prot"/>
</dbReference>
<reference evidence="7" key="1">
    <citation type="submission" date="2023-01" db="EMBL/GenBank/DDBJ databases">
        <title>Vibrio sp. CB1-14 genome sequencing.</title>
        <authorList>
            <person name="Otstavnykh N."/>
            <person name="Isaeva M."/>
            <person name="Meleshko D."/>
        </authorList>
    </citation>
    <scope>NUCLEOTIDE SEQUENCE</scope>
    <source>
        <strain evidence="7">CB1-14</strain>
    </source>
</reference>
<dbReference type="InterPro" id="IPR023544">
    <property type="entry name" value="ABC_transptr_vit_B12-bd"/>
</dbReference>
<dbReference type="PROSITE" id="PS50983">
    <property type="entry name" value="FE_B12_PBP"/>
    <property type="match status" value="1"/>
</dbReference>
<evidence type="ECO:0000256" key="1">
    <source>
        <dbReference type="ARBA" id="ARBA00022448"/>
    </source>
</evidence>
<dbReference type="GO" id="GO:0015889">
    <property type="term" value="P:cobalamin transport"/>
    <property type="evidence" value="ECO:0007669"/>
    <property type="project" value="UniProtKB-UniRule"/>
</dbReference>
<dbReference type="RefSeq" id="WP_353497869.1">
    <property type="nucleotide sequence ID" value="NZ_CP115920.1"/>
</dbReference>
<feature type="signal peptide" evidence="5">
    <location>
        <begin position="1"/>
        <end position="19"/>
    </location>
</feature>
<dbReference type="GO" id="GO:0071281">
    <property type="term" value="P:cellular response to iron ion"/>
    <property type="evidence" value="ECO:0007669"/>
    <property type="project" value="TreeGrafter"/>
</dbReference>
<keyword evidence="1 5" id="KW-0813">Transport</keyword>
<evidence type="ECO:0000259" key="6">
    <source>
        <dbReference type="PROSITE" id="PS50983"/>
    </source>
</evidence>
<evidence type="ECO:0000256" key="2">
    <source>
        <dbReference type="ARBA" id="ARBA00022729"/>
    </source>
</evidence>
<feature type="binding site" evidence="5">
    <location>
        <position position="50"/>
    </location>
    <ligand>
        <name>cyanocob(III)alamin</name>
        <dbReference type="ChEBI" id="CHEBI:17439"/>
    </ligand>
</feature>
<comment type="subcellular location">
    <subcellularLocation>
        <location evidence="5">Periplasm</location>
    </subcellularLocation>
</comment>
<evidence type="ECO:0000256" key="3">
    <source>
        <dbReference type="ARBA" id="ARBA00022764"/>
    </source>
</evidence>
<dbReference type="PANTHER" id="PTHR30535:SF34">
    <property type="entry name" value="MOLYBDATE-BINDING PROTEIN MOLA"/>
    <property type="match status" value="1"/>
</dbReference>
<comment type="subunit">
    <text evidence="5">The complex is composed of two ATP-binding proteins (BtuD), two transmembrane proteins (BtuC) and a solute-binding protein (BtuF).</text>
</comment>
<evidence type="ECO:0000313" key="7">
    <source>
        <dbReference type="EMBL" id="XCD16615.1"/>
    </source>
</evidence>
<proteinExistence type="inferred from homology"/>
<gene>
    <name evidence="5 7" type="primary">btuF</name>
    <name evidence="7" type="ORF">PG915_03375</name>
</gene>
<dbReference type="HAMAP" id="MF_01000">
    <property type="entry name" value="BtuF"/>
    <property type="match status" value="1"/>
</dbReference>
<dbReference type="CDD" id="cd01144">
    <property type="entry name" value="BtuF"/>
    <property type="match status" value="1"/>
</dbReference>
<sequence length="274" mass="30804" precursor="true">MKKTLLGVLALLASGVAIADTQRIISLAPHTTELAYAAGLGDKLIAVSEYSDYPEQAEKLERVANYQGIKLERIVAIEPDLILAWPTGNPARELEKLEHLGFNLYYSKAKSLEGIANNLEALSQYADDPDIGINAAKQFRAKLAELKQKYDTEDKVRYFYQLSEKPIITLSDGNWPSEVFEFCGGENIFASSKAPYPQVSPEQVIVRQPEAIFTSEHAIANGNMWQKWQQELPAVQNDHVWALTSDWLNRPTPRTLLAVTQVCEHLHWVRAQKK</sequence>
<name>A0AAU8BJJ0_9VIBR</name>
<comment type="function">
    <text evidence="5">Part of the ABC transporter complex BtuCDF involved in vitamin B12 import. Binds vitamin B12 and delivers it to the periplasmic surface of BtuC.</text>
</comment>
<comment type="caution">
    <text evidence="5">Lacks conserved residue(s) required for the propagation of feature annotation.</text>
</comment>
<feature type="site" description="Important for BtuC binding" evidence="5">
    <location>
        <position position="72"/>
    </location>
</feature>
<keyword evidence="3 5" id="KW-0574">Periplasm</keyword>
<feature type="domain" description="Fe/B12 periplasmic-binding" evidence="6">
    <location>
        <begin position="23"/>
        <end position="274"/>
    </location>
</feature>
<accession>A0AAU8BJJ0</accession>
<feature type="chain" id="PRO_5043061883" description="Vitamin B12-binding protein" evidence="5">
    <location>
        <begin position="20"/>
        <end position="274"/>
    </location>
</feature>
<dbReference type="GO" id="GO:0031419">
    <property type="term" value="F:cobalamin binding"/>
    <property type="evidence" value="ECO:0007669"/>
    <property type="project" value="InterPro"/>
</dbReference>
<dbReference type="GO" id="GO:0042597">
    <property type="term" value="C:periplasmic space"/>
    <property type="evidence" value="ECO:0007669"/>
    <property type="project" value="UniProtKB-SubCell"/>
</dbReference>
<evidence type="ECO:0000256" key="5">
    <source>
        <dbReference type="HAMAP-Rule" id="MF_01000"/>
    </source>
</evidence>
<dbReference type="Pfam" id="PF01497">
    <property type="entry name" value="Peripla_BP_2"/>
    <property type="match status" value="1"/>
</dbReference>
<dbReference type="InterPro" id="IPR002491">
    <property type="entry name" value="ABC_transptr_periplasmic_BD"/>
</dbReference>
<dbReference type="Gene3D" id="3.40.50.1980">
    <property type="entry name" value="Nitrogenase molybdenum iron protein domain"/>
    <property type="match status" value="2"/>
</dbReference>
<dbReference type="AlphaFoldDB" id="A0AAU8BJJ0"/>
<dbReference type="NCBIfam" id="NF002894">
    <property type="entry name" value="PRK03379.1"/>
    <property type="match status" value="1"/>
</dbReference>
<feature type="site" description="Important for BtuC binding" evidence="5">
    <location>
        <position position="202"/>
    </location>
</feature>
<keyword evidence="4" id="KW-1015">Disulfide bond</keyword>
<keyword evidence="2 5" id="KW-0732">Signal</keyword>
<dbReference type="NCBIfam" id="NF038402">
    <property type="entry name" value="TroA_like"/>
    <property type="match status" value="1"/>
</dbReference>
<evidence type="ECO:0000256" key="4">
    <source>
        <dbReference type="ARBA" id="ARBA00023157"/>
    </source>
</evidence>
<dbReference type="PANTHER" id="PTHR30535">
    <property type="entry name" value="VITAMIN B12-BINDING PROTEIN"/>
    <property type="match status" value="1"/>
</dbReference>